<keyword evidence="2" id="KW-0479">Metal-binding</keyword>
<dbReference type="PANTHER" id="PTHR30149">
    <property type="entry name" value="HYDROGENASE PROTEIN ASSEMBLY PROTEIN HYPD"/>
    <property type="match status" value="1"/>
</dbReference>
<comment type="similarity">
    <text evidence="1">Belongs to the HypD family.</text>
</comment>
<feature type="non-terminal residue" evidence="4">
    <location>
        <position position="357"/>
    </location>
</feature>
<dbReference type="GO" id="GO:0051604">
    <property type="term" value="P:protein maturation"/>
    <property type="evidence" value="ECO:0007669"/>
    <property type="project" value="TreeGrafter"/>
</dbReference>
<evidence type="ECO:0000313" key="5">
    <source>
        <dbReference type="Proteomes" id="UP000017800"/>
    </source>
</evidence>
<dbReference type="InterPro" id="IPR002780">
    <property type="entry name" value="Hyd_form_HypD"/>
</dbReference>
<proteinExistence type="inferred from homology"/>
<dbReference type="PANTHER" id="PTHR30149:SF0">
    <property type="entry name" value="HYDROGENASE MATURATION FACTOR HYPD"/>
    <property type="match status" value="1"/>
</dbReference>
<dbReference type="Proteomes" id="UP000017800">
    <property type="component" value="Unassembled WGS sequence"/>
</dbReference>
<evidence type="ECO:0000256" key="1">
    <source>
        <dbReference type="ARBA" id="ARBA00007888"/>
    </source>
</evidence>
<accession>V5FL34</accession>
<evidence type="ECO:0000256" key="3">
    <source>
        <dbReference type="ARBA" id="ARBA00023004"/>
    </source>
</evidence>
<dbReference type="InterPro" id="IPR042243">
    <property type="entry name" value="HypD_1"/>
</dbReference>
<dbReference type="Gene3D" id="3.40.50.11740">
    <property type="entry name" value="HypD, alpha/beta domain 2"/>
    <property type="match status" value="2"/>
</dbReference>
<dbReference type="RefSeq" id="WP_023403971.1">
    <property type="nucleotide sequence ID" value="NZ_BAUJ01000024.1"/>
</dbReference>
<reference evidence="4 5" key="1">
    <citation type="submission" date="2013-10" db="EMBL/GenBank/DDBJ databases">
        <authorList>
            <person name="Ichikawa N."/>
            <person name="Kimura A."/>
            <person name="Ohji S."/>
            <person name="Hosoyama A."/>
            <person name="Fujita N."/>
        </authorList>
    </citation>
    <scope>NUCLEOTIDE SEQUENCE [LARGE SCALE GENOMIC DNA]</scope>
    <source>
        <strain evidence="4 5">NBRC 102217</strain>
    </source>
</reference>
<dbReference type="InterPro" id="IPR042244">
    <property type="entry name" value="HypD_2_sf"/>
</dbReference>
<dbReference type="eggNOG" id="COG0409">
    <property type="taxonomic scope" value="Bacteria"/>
</dbReference>
<dbReference type="Pfam" id="PF01924">
    <property type="entry name" value="HypD"/>
    <property type="match status" value="1"/>
</dbReference>
<dbReference type="Gene3D" id="6.10.20.100">
    <property type="match status" value="1"/>
</dbReference>
<keyword evidence="3" id="KW-0408">Iron</keyword>
<protein>
    <submittedName>
        <fullName evidence="4">NiFe-hydrogenase maturation protein HypD</fullName>
    </submittedName>
</protein>
<dbReference type="GO" id="GO:0005506">
    <property type="term" value="F:iron ion binding"/>
    <property type="evidence" value="ECO:0007669"/>
    <property type="project" value="TreeGrafter"/>
</dbReference>
<reference evidence="4 5" key="2">
    <citation type="submission" date="2013-11" db="EMBL/GenBank/DDBJ databases">
        <title>Whole genome shotgun sequence of Vibrio halioticoli NBRC 102217.</title>
        <authorList>
            <person name="Isaki S."/>
            <person name="Kimura A."/>
            <person name="Ohji S."/>
            <person name="Hosoyama A."/>
            <person name="Fujita N."/>
            <person name="Hashimoto M."/>
            <person name="Hosoyama Y."/>
            <person name="Yamazoe A."/>
        </authorList>
    </citation>
    <scope>NUCLEOTIDE SEQUENCE [LARGE SCALE GENOMIC DNA]</scope>
    <source>
        <strain evidence="4 5">NBRC 102217</strain>
    </source>
</reference>
<dbReference type="AlphaFoldDB" id="V5FL34"/>
<name>V5FL34_9VIBR</name>
<evidence type="ECO:0000313" key="4">
    <source>
        <dbReference type="EMBL" id="GAD89607.1"/>
    </source>
</evidence>
<organism evidence="4 5">
    <name type="scientific">Vibrio halioticoli NBRC 102217</name>
    <dbReference type="NCBI Taxonomy" id="1219072"/>
    <lineage>
        <taxon>Bacteria</taxon>
        <taxon>Pseudomonadati</taxon>
        <taxon>Pseudomonadota</taxon>
        <taxon>Gammaproteobacteria</taxon>
        <taxon>Vibrionales</taxon>
        <taxon>Vibrionaceae</taxon>
        <taxon>Vibrio</taxon>
    </lineage>
</organism>
<comment type="caution">
    <text evidence="4">The sequence shown here is derived from an EMBL/GenBank/DDBJ whole genome shotgun (WGS) entry which is preliminary data.</text>
</comment>
<dbReference type="GO" id="GO:0051539">
    <property type="term" value="F:4 iron, 4 sulfur cluster binding"/>
    <property type="evidence" value="ECO:0007669"/>
    <property type="project" value="TreeGrafter"/>
</dbReference>
<gene>
    <name evidence="4" type="primary">hypD</name>
    <name evidence="4" type="ORF">VHA01S_024_00010</name>
</gene>
<dbReference type="PIRSF" id="PIRSF005622">
    <property type="entry name" value="Hydrgn_mat_hypD"/>
    <property type="match status" value="1"/>
</dbReference>
<evidence type="ECO:0000256" key="2">
    <source>
        <dbReference type="ARBA" id="ARBA00022723"/>
    </source>
</evidence>
<dbReference type="OrthoDB" id="9770424at2"/>
<dbReference type="EMBL" id="BAUJ01000024">
    <property type="protein sequence ID" value="GAD89607.1"/>
    <property type="molecule type" value="Genomic_DNA"/>
</dbReference>
<dbReference type="NCBIfam" id="TIGR00075">
    <property type="entry name" value="hypD"/>
    <property type="match status" value="1"/>
</dbReference>
<dbReference type="GO" id="GO:0070025">
    <property type="term" value="F:carbon monoxide binding"/>
    <property type="evidence" value="ECO:0007669"/>
    <property type="project" value="TreeGrafter"/>
</dbReference>
<sequence length="357" mass="39189">MKFISEYRQPEKVMALVSTINDKLDKLAPTRPLQIMEVCGGHTHTIFRFGLDKLINKGIEFVHGPGCPVCVLPRQRINEAIEIAEQEDVIFCSYGDAIRVPGENGNLLAAKARGADIRIVYSPLDALELAKQNPQKNIVFFAIGFETTTPPTALTLQQAKRQNISNFSVLCHHILLEPALRSVLDDENVRLDGLVAPGHVSIVTGQQHYQFCNDEYQLPVATAGFEPLDFLMALESIVDQVSNHQVKVVNCYQRAVSETGNKIAQQAINDVFTLSESSDWRGLGNIEHSGLSLKSAYQSFDASLRYQLNPNRIAEPEGCRCANVIKGLAKPTDCPLFAKGCTPENPVGALMVSSEGA</sequence>
<keyword evidence="5" id="KW-1185">Reference proteome</keyword>